<dbReference type="PANTHER" id="PTHR45436">
    <property type="entry name" value="SENSOR HISTIDINE KINASE YKOH"/>
    <property type="match status" value="1"/>
</dbReference>
<evidence type="ECO:0000256" key="6">
    <source>
        <dbReference type="ARBA" id="ARBA00022777"/>
    </source>
</evidence>
<keyword evidence="4" id="KW-0808">Transferase</keyword>
<dbReference type="PROSITE" id="PS50109">
    <property type="entry name" value="HIS_KIN"/>
    <property type="match status" value="1"/>
</dbReference>
<evidence type="ECO:0000313" key="10">
    <source>
        <dbReference type="EMBL" id="KGO99733.1"/>
    </source>
</evidence>
<dbReference type="Pfam" id="PF00512">
    <property type="entry name" value="HisKA"/>
    <property type="match status" value="1"/>
</dbReference>
<dbReference type="Proteomes" id="UP000030003">
    <property type="component" value="Unassembled WGS sequence"/>
</dbReference>
<keyword evidence="7 8" id="KW-1133">Transmembrane helix</keyword>
<dbReference type="EMBL" id="AVBH01000005">
    <property type="protein sequence ID" value="KGO99733.1"/>
    <property type="molecule type" value="Genomic_DNA"/>
</dbReference>
<gene>
    <name evidence="10" type="ORF">N791_07720</name>
</gene>
<accession>A0A0A0M9K6</accession>
<dbReference type="CDD" id="cd00082">
    <property type="entry name" value="HisKA"/>
    <property type="match status" value="1"/>
</dbReference>
<feature type="transmembrane region" description="Helical" evidence="8">
    <location>
        <begin position="118"/>
        <end position="140"/>
    </location>
</feature>
<dbReference type="Gene3D" id="3.30.565.10">
    <property type="entry name" value="Histidine kinase-like ATPase, C-terminal domain"/>
    <property type="match status" value="1"/>
</dbReference>
<dbReference type="eggNOG" id="COG2205">
    <property type="taxonomic scope" value="Bacteria"/>
</dbReference>
<evidence type="ECO:0000259" key="9">
    <source>
        <dbReference type="PROSITE" id="PS50109"/>
    </source>
</evidence>
<keyword evidence="5 8" id="KW-0812">Transmembrane</keyword>
<evidence type="ECO:0000256" key="2">
    <source>
        <dbReference type="ARBA" id="ARBA00012438"/>
    </source>
</evidence>
<dbReference type="InterPro" id="IPR036890">
    <property type="entry name" value="HATPase_C_sf"/>
</dbReference>
<feature type="domain" description="Histidine kinase" evidence="9">
    <location>
        <begin position="203"/>
        <end position="409"/>
    </location>
</feature>
<dbReference type="InterPro" id="IPR003594">
    <property type="entry name" value="HATPase_dom"/>
</dbReference>
<evidence type="ECO:0000256" key="4">
    <source>
        <dbReference type="ARBA" id="ARBA00022679"/>
    </source>
</evidence>
<dbReference type="AlphaFoldDB" id="A0A0A0M9K6"/>
<keyword evidence="8" id="KW-0472">Membrane</keyword>
<evidence type="ECO:0000256" key="1">
    <source>
        <dbReference type="ARBA" id="ARBA00000085"/>
    </source>
</evidence>
<protein>
    <recommendedName>
        <fullName evidence="2">histidine kinase</fullName>
        <ecNumber evidence="2">2.7.13.3</ecNumber>
    </recommendedName>
</protein>
<dbReference type="InterPro" id="IPR036097">
    <property type="entry name" value="HisK_dim/P_sf"/>
</dbReference>
<organism evidence="10 11">
    <name type="scientific">Lysobacter defluvii IMMIB APB-9 = DSM 18482</name>
    <dbReference type="NCBI Taxonomy" id="1385515"/>
    <lineage>
        <taxon>Bacteria</taxon>
        <taxon>Pseudomonadati</taxon>
        <taxon>Pseudomonadota</taxon>
        <taxon>Gammaproteobacteria</taxon>
        <taxon>Lysobacterales</taxon>
        <taxon>Lysobacteraceae</taxon>
        <taxon>Novilysobacter</taxon>
    </lineage>
</organism>
<sequence>MLAYVVLLSAAVVTQGWLVNERAEELVWEALLSTEMDYFLDHADEPGWTPREPAALRVFAEGTGAPPPAALANLEAGLHDELAVNGRVVVAMVRVVDGRRVLLALDITEFEQTEREQLLVLVLSSLAVVVVLGLAGAWGVSRMMAPLRELAQRISQLRPDIPGQSVAVGDRASAELAVIANALNLYLDRHDQFVERERAFIHSASHELRTPMAVIAGASELALGADMSPAARTQVQRIQRTALNIEELISTLLVLAKDPENLARSSDRIALEELLPEIVDAHRHLCEDKQLRLKVDLQGKCDVIAPITIVQVAVGNLLRNAIENSDSGIITLELRPGAIVAIEDPGHGMSPEQIAAVFGRGARARGRSGGGIGLDLVARLCDHLGWRLEIGPRPEGRGTRAILDLGASMGSTG</sequence>
<dbReference type="SUPFAM" id="SSF47384">
    <property type="entry name" value="Homodimeric domain of signal transducing histidine kinase"/>
    <property type="match status" value="1"/>
</dbReference>
<name>A0A0A0M9K6_9GAMM</name>
<keyword evidence="11" id="KW-1185">Reference proteome</keyword>
<dbReference type="InterPro" id="IPR003661">
    <property type="entry name" value="HisK_dim/P_dom"/>
</dbReference>
<dbReference type="Pfam" id="PF02518">
    <property type="entry name" value="HATPase_c"/>
    <property type="match status" value="1"/>
</dbReference>
<comment type="catalytic activity">
    <reaction evidence="1">
        <text>ATP + protein L-histidine = ADP + protein N-phospho-L-histidine.</text>
        <dbReference type="EC" id="2.7.13.3"/>
    </reaction>
</comment>
<dbReference type="InterPro" id="IPR005467">
    <property type="entry name" value="His_kinase_dom"/>
</dbReference>
<dbReference type="PANTHER" id="PTHR45436:SF16">
    <property type="entry name" value="HISTIDINE KINASE"/>
    <property type="match status" value="1"/>
</dbReference>
<evidence type="ECO:0000256" key="8">
    <source>
        <dbReference type="SAM" id="Phobius"/>
    </source>
</evidence>
<comment type="caution">
    <text evidence="10">The sequence shown here is derived from an EMBL/GenBank/DDBJ whole genome shotgun (WGS) entry which is preliminary data.</text>
</comment>
<dbReference type="GO" id="GO:0005886">
    <property type="term" value="C:plasma membrane"/>
    <property type="evidence" value="ECO:0007669"/>
    <property type="project" value="TreeGrafter"/>
</dbReference>
<dbReference type="SMART" id="SM00387">
    <property type="entry name" value="HATPase_c"/>
    <property type="match status" value="1"/>
</dbReference>
<dbReference type="SMART" id="SM00388">
    <property type="entry name" value="HisKA"/>
    <property type="match status" value="1"/>
</dbReference>
<evidence type="ECO:0000256" key="7">
    <source>
        <dbReference type="ARBA" id="ARBA00022989"/>
    </source>
</evidence>
<keyword evidence="3" id="KW-0597">Phosphoprotein</keyword>
<dbReference type="STRING" id="1385515.GCA_000423325_00306"/>
<proteinExistence type="predicted"/>
<reference evidence="10 11" key="1">
    <citation type="submission" date="2013-08" db="EMBL/GenBank/DDBJ databases">
        <title>Genomic analysis of Lysobacter defluvii.</title>
        <authorList>
            <person name="Wang Q."/>
            <person name="Wang G."/>
        </authorList>
    </citation>
    <scope>NUCLEOTIDE SEQUENCE [LARGE SCALE GENOMIC DNA]</scope>
    <source>
        <strain evidence="10 11">IMMIB APB-9</strain>
    </source>
</reference>
<evidence type="ECO:0000256" key="3">
    <source>
        <dbReference type="ARBA" id="ARBA00022553"/>
    </source>
</evidence>
<dbReference type="InterPro" id="IPR050428">
    <property type="entry name" value="TCS_sensor_his_kinase"/>
</dbReference>
<dbReference type="GO" id="GO:0000155">
    <property type="term" value="F:phosphorelay sensor kinase activity"/>
    <property type="evidence" value="ECO:0007669"/>
    <property type="project" value="InterPro"/>
</dbReference>
<dbReference type="EC" id="2.7.13.3" evidence="2"/>
<evidence type="ECO:0000313" key="11">
    <source>
        <dbReference type="Proteomes" id="UP000030003"/>
    </source>
</evidence>
<keyword evidence="6 10" id="KW-0418">Kinase</keyword>
<dbReference type="Gene3D" id="1.10.287.130">
    <property type="match status" value="1"/>
</dbReference>
<dbReference type="SUPFAM" id="SSF55874">
    <property type="entry name" value="ATPase domain of HSP90 chaperone/DNA topoisomerase II/histidine kinase"/>
    <property type="match status" value="1"/>
</dbReference>
<evidence type="ECO:0000256" key="5">
    <source>
        <dbReference type="ARBA" id="ARBA00022692"/>
    </source>
</evidence>